<evidence type="ECO:0000313" key="2">
    <source>
        <dbReference type="EMBL" id="SEG11818.1"/>
    </source>
</evidence>
<organism evidence="2 3">
    <name type="scientific">Halopseudomonas aestusnigri</name>
    <dbReference type="NCBI Taxonomy" id="857252"/>
    <lineage>
        <taxon>Bacteria</taxon>
        <taxon>Pseudomonadati</taxon>
        <taxon>Pseudomonadota</taxon>
        <taxon>Gammaproteobacteria</taxon>
        <taxon>Pseudomonadales</taxon>
        <taxon>Pseudomonadaceae</taxon>
        <taxon>Halopseudomonas</taxon>
    </lineage>
</organism>
<accession>A0AAQ1G7A5</accession>
<protein>
    <submittedName>
        <fullName evidence="2">Uncharacterized protein</fullName>
    </submittedName>
</protein>
<feature type="transmembrane region" description="Helical" evidence="1">
    <location>
        <begin position="52"/>
        <end position="72"/>
    </location>
</feature>
<gene>
    <name evidence="2" type="ORF">SAMN05216586_103261</name>
</gene>
<evidence type="ECO:0000313" key="3">
    <source>
        <dbReference type="Proteomes" id="UP000243518"/>
    </source>
</evidence>
<feature type="transmembrane region" description="Helical" evidence="1">
    <location>
        <begin position="107"/>
        <end position="132"/>
    </location>
</feature>
<keyword evidence="1" id="KW-0472">Membrane</keyword>
<comment type="caution">
    <text evidence="2">The sequence shown here is derived from an EMBL/GenBank/DDBJ whole genome shotgun (WGS) entry which is preliminary data.</text>
</comment>
<dbReference type="EMBL" id="FNVE01000003">
    <property type="protein sequence ID" value="SEG11818.1"/>
    <property type="molecule type" value="Genomic_DNA"/>
</dbReference>
<feature type="transmembrane region" description="Helical" evidence="1">
    <location>
        <begin position="206"/>
        <end position="224"/>
    </location>
</feature>
<dbReference type="AlphaFoldDB" id="A0AAQ1G7A5"/>
<keyword evidence="1" id="KW-1133">Transmembrane helix</keyword>
<name>A0AAQ1G7A5_9GAMM</name>
<feature type="transmembrane region" description="Helical" evidence="1">
    <location>
        <begin position="176"/>
        <end position="194"/>
    </location>
</feature>
<reference evidence="2 3" key="1">
    <citation type="submission" date="2016-10" db="EMBL/GenBank/DDBJ databases">
        <authorList>
            <person name="Varghese N."/>
            <person name="Submissions S."/>
        </authorList>
    </citation>
    <scope>NUCLEOTIDE SEQUENCE [LARGE SCALE GENOMIC DNA]</scope>
    <source>
        <strain evidence="2 3">CECT 8317</strain>
    </source>
</reference>
<feature type="transmembrane region" description="Helical" evidence="1">
    <location>
        <begin position="84"/>
        <end position="101"/>
    </location>
</feature>
<feature type="transmembrane region" description="Helical" evidence="1">
    <location>
        <begin position="144"/>
        <end position="164"/>
    </location>
</feature>
<evidence type="ECO:0000256" key="1">
    <source>
        <dbReference type="SAM" id="Phobius"/>
    </source>
</evidence>
<dbReference type="Proteomes" id="UP000243518">
    <property type="component" value="Unassembled WGS sequence"/>
</dbReference>
<proteinExistence type="predicted"/>
<feature type="transmembrane region" description="Helical" evidence="1">
    <location>
        <begin position="297"/>
        <end position="314"/>
    </location>
</feature>
<keyword evidence="1" id="KW-0812">Transmembrane</keyword>
<sequence length="333" mass="37744">MQSDLSFHYVDGRWLLALYAVIPLSFAVIAFDALVLQRALLHNLLPDDPDDWALWALLFGLPHIIASALTLSDRTYLRHYRRQLLPALLAFLLICLVGWYGPQPLSYQLLFVFFAGFTVLHVLSQQLGIALVLSGRRPGRLFRLWKWVAVAAGLAIYLNVYGGQYLGHFRVAGTDVYALLAGLAGALCVILLLLTWRLAGACEGRLGCWFIWANGALLVSALMINQLGYTLLVILMPRLIHDLTAFSVYITHDRNRQVRTSAGWLYRWLPSAGMTPFVVLPAASILIAWFLNSYQQHAFIGIAILLISFMHYYWEGFVWRGESPLRQYVCFRR</sequence>
<feature type="transmembrane region" description="Helical" evidence="1">
    <location>
        <begin position="272"/>
        <end position="291"/>
    </location>
</feature>
<feature type="transmembrane region" description="Helical" evidence="1">
    <location>
        <begin position="12"/>
        <end position="40"/>
    </location>
</feature>
<keyword evidence="3" id="KW-1185">Reference proteome</keyword>
<dbReference type="RefSeq" id="WP_088275316.1">
    <property type="nucleotide sequence ID" value="NZ_FNVE01000003.1"/>
</dbReference>